<gene>
    <name evidence="3" type="ORF">M5D45_21015</name>
</gene>
<accession>A0AAE9I5B1</accession>
<dbReference type="PANTHER" id="PTHR11102:SF160">
    <property type="entry name" value="ERAD-ASSOCIATED E3 UBIQUITIN-PROTEIN LIGASE COMPONENT HRD3"/>
    <property type="match status" value="1"/>
</dbReference>
<evidence type="ECO:0000256" key="1">
    <source>
        <dbReference type="SAM" id="MobiDB-lite"/>
    </source>
</evidence>
<reference evidence="3" key="2">
    <citation type="submission" date="2022-05" db="EMBL/GenBank/DDBJ databases">
        <authorList>
            <person name="Kunte H.-J."/>
        </authorList>
    </citation>
    <scope>NUCLEOTIDE SEQUENCE</scope>
    <source>
        <strain evidence="3">G5</strain>
    </source>
</reference>
<evidence type="ECO:0000313" key="4">
    <source>
        <dbReference type="Proteomes" id="UP001056132"/>
    </source>
</evidence>
<reference evidence="3" key="1">
    <citation type="journal article" date="2022" name="Microbiol. Resour. Announc.">
        <title>Genome Sequence of Cupriavidus campinensis Strain G5, a Member of a Bacterial Consortium Capable of Polyethylene Degradation.</title>
        <authorList>
            <person name="Schneider B."/>
            <person name="Pfeiffer F."/>
            <person name="Dyall-Smith M."/>
            <person name="Kunte H.J."/>
        </authorList>
    </citation>
    <scope>NUCLEOTIDE SEQUENCE</scope>
    <source>
        <strain evidence="3">G5</strain>
    </source>
</reference>
<dbReference type="SMART" id="SM00671">
    <property type="entry name" value="SEL1"/>
    <property type="match status" value="2"/>
</dbReference>
<evidence type="ECO:0000259" key="2">
    <source>
        <dbReference type="Pfam" id="PF19933"/>
    </source>
</evidence>
<dbReference type="Gene3D" id="1.25.40.10">
    <property type="entry name" value="Tetratricopeptide repeat domain"/>
    <property type="match status" value="1"/>
</dbReference>
<name>A0AAE9I5B1_9BURK</name>
<dbReference type="InterPro" id="IPR050767">
    <property type="entry name" value="Sel1_AlgK"/>
</dbReference>
<dbReference type="InterPro" id="IPR045653">
    <property type="entry name" value="DUF6396"/>
</dbReference>
<organism evidence="3 4">
    <name type="scientific">Cupriavidus campinensis</name>
    <dbReference type="NCBI Taxonomy" id="151783"/>
    <lineage>
        <taxon>Bacteria</taxon>
        <taxon>Pseudomonadati</taxon>
        <taxon>Pseudomonadota</taxon>
        <taxon>Betaproteobacteria</taxon>
        <taxon>Burkholderiales</taxon>
        <taxon>Burkholderiaceae</taxon>
        <taxon>Cupriavidus</taxon>
    </lineage>
</organism>
<dbReference type="Proteomes" id="UP001056132">
    <property type="component" value="Chromosome 2"/>
</dbReference>
<dbReference type="AlphaFoldDB" id="A0AAE9I5B1"/>
<dbReference type="EMBL" id="CP097331">
    <property type="protein sequence ID" value="URF07667.1"/>
    <property type="molecule type" value="Genomic_DNA"/>
</dbReference>
<dbReference type="RefSeq" id="WP_250025854.1">
    <property type="nucleotide sequence ID" value="NZ_CP097331.1"/>
</dbReference>
<dbReference type="Pfam" id="PF19933">
    <property type="entry name" value="DUF6396"/>
    <property type="match status" value="1"/>
</dbReference>
<dbReference type="InterPro" id="IPR011990">
    <property type="entry name" value="TPR-like_helical_dom_sf"/>
</dbReference>
<dbReference type="Pfam" id="PF08238">
    <property type="entry name" value="Sel1"/>
    <property type="match status" value="2"/>
</dbReference>
<dbReference type="KEGG" id="ccam:M5D45_21015"/>
<protein>
    <submittedName>
        <fullName evidence="3">Sel1 repeat family protein</fullName>
    </submittedName>
</protein>
<sequence length="390" mass="43227">MRTVPDLASVRANLAFECVHEAARLPDLDPEADAIFRYARHLEKRRGPKDFDEVARYYRIAAAHGHYKANNNLQQLVSHGLASSPLAQKESVDLAAQLIAEGVPSGYYDIGYYLNLGYGLKQDREMALRYFRKAADLGNANAQAYVAGLLDPLDKAPDIARRMRQCATDHGHRDAANTLGIDLQIDQLYPEATIAYQKGVAAGNSVSALVLEYGFKPVPPEDMDYLALPPDPERSRRYKEIGKFLDRYDGQNPKLPDIDKIVPLPPAKLPPWDGTFQWQKEQEAAEPPPKPSDELILRLCKAKNLDPATGLAIPRPPKAALGTQAKPPYITQSRPIPTPISALARLGCAARCSTLRLQGNAEARLGLRLRNNNRETRSTPWVSAPFFSLF</sequence>
<proteinExistence type="predicted"/>
<dbReference type="InterPro" id="IPR006597">
    <property type="entry name" value="Sel1-like"/>
</dbReference>
<feature type="region of interest" description="Disordered" evidence="1">
    <location>
        <begin position="311"/>
        <end position="333"/>
    </location>
</feature>
<evidence type="ECO:0000313" key="3">
    <source>
        <dbReference type="EMBL" id="URF07667.1"/>
    </source>
</evidence>
<dbReference type="SUPFAM" id="SSF81901">
    <property type="entry name" value="HCP-like"/>
    <property type="match status" value="1"/>
</dbReference>
<feature type="domain" description="DUF6396" evidence="2">
    <location>
        <begin position="207"/>
        <end position="311"/>
    </location>
</feature>
<dbReference type="PANTHER" id="PTHR11102">
    <property type="entry name" value="SEL-1-LIKE PROTEIN"/>
    <property type="match status" value="1"/>
</dbReference>